<protein>
    <submittedName>
        <fullName evidence="2">Uncharacterized protein</fullName>
    </submittedName>
</protein>
<dbReference type="AlphaFoldDB" id="A0A0N7FUR5"/>
<dbReference type="OrthoDB" id="262508at2"/>
<reference evidence="2 3" key="2">
    <citation type="journal article" date="2017" name="Int. J. Syst. Evol. Microbiol.">
        <title>Gordonia phthalatica sp. nov., a di-n-butyl phthalate-degrading bacterium isolated from activated sludge.</title>
        <authorList>
            <person name="Jin D."/>
            <person name="Kong X."/>
            <person name="Jia M."/>
            <person name="Yu X."/>
            <person name="Wang X."/>
            <person name="Zhuang X."/>
            <person name="Deng Y."/>
            <person name="Bai Z."/>
        </authorList>
    </citation>
    <scope>NUCLEOTIDE SEQUENCE [LARGE SCALE GENOMIC DNA]</scope>
    <source>
        <strain evidence="2 3">QH-11</strain>
    </source>
</reference>
<evidence type="ECO:0000256" key="1">
    <source>
        <dbReference type="SAM" id="MobiDB-lite"/>
    </source>
</evidence>
<gene>
    <name evidence="2" type="ORF">ACH46_12160</name>
</gene>
<feature type="region of interest" description="Disordered" evidence="1">
    <location>
        <begin position="26"/>
        <end position="53"/>
    </location>
</feature>
<dbReference type="EMBL" id="CP011853">
    <property type="protein sequence ID" value="ALG85095.1"/>
    <property type="molecule type" value="Genomic_DNA"/>
</dbReference>
<organism evidence="2 3">
    <name type="scientific">Gordonia phthalatica</name>
    <dbReference type="NCBI Taxonomy" id="1136941"/>
    <lineage>
        <taxon>Bacteria</taxon>
        <taxon>Bacillati</taxon>
        <taxon>Actinomycetota</taxon>
        <taxon>Actinomycetes</taxon>
        <taxon>Mycobacteriales</taxon>
        <taxon>Gordoniaceae</taxon>
        <taxon>Gordonia</taxon>
    </lineage>
</organism>
<evidence type="ECO:0000313" key="3">
    <source>
        <dbReference type="Proteomes" id="UP000063789"/>
    </source>
</evidence>
<dbReference type="STRING" id="1136941.ACH46_12160"/>
<dbReference type="RefSeq" id="WP_062393150.1">
    <property type="nucleotide sequence ID" value="NZ_CP011853.1"/>
</dbReference>
<proteinExistence type="predicted"/>
<evidence type="ECO:0000313" key="2">
    <source>
        <dbReference type="EMBL" id="ALG85095.1"/>
    </source>
</evidence>
<reference evidence="3" key="1">
    <citation type="submission" date="2015-06" db="EMBL/GenBank/DDBJ databases">
        <title>Complete genome sequence and metabolic analysis of phthalate degradation pathway in Gordonia sp. QH-11.</title>
        <authorList>
            <person name="Jin D."/>
            <person name="Kong X."/>
            <person name="Bai Z."/>
        </authorList>
    </citation>
    <scope>NUCLEOTIDE SEQUENCE [LARGE SCALE GENOMIC DNA]</scope>
    <source>
        <strain evidence="3">QH-11</strain>
    </source>
</reference>
<accession>A0A0N7FUR5</accession>
<dbReference type="Pfam" id="PF18944">
    <property type="entry name" value="DUF5691"/>
    <property type="match status" value="1"/>
</dbReference>
<dbReference type="KEGG" id="goq:ACH46_12160"/>
<dbReference type="InterPro" id="IPR043746">
    <property type="entry name" value="DUF5691"/>
</dbReference>
<keyword evidence="3" id="KW-1185">Reference proteome</keyword>
<name>A0A0N7FUR5_9ACTN</name>
<sequence>MTTPTNADDSTTDGSAARWRDALLSTAVLGTDRRPPPTPPTAVGTGGHRADEPPVEMLDQAALAAALTRAGRTSTVAEPAAAAPAETSPYAPPRAVELLGVLLDAPPVAREVWPDLLERWLDTAGDRGVLVPPPMLPAVIAAGGRSPRLQPALRRSWGRRGDWLAEVTESAGKRPAHLDAESLTRDWTDLAPSVAVDALVELRSRDPAGARTIALAQWSGLPAALKERVVTGFQVGLSLADEAFLEDALDQRSVRVRDAARTVLRHLPGSAFGRRMADRLRPLVTVQRGRVLRSHVTITLLAPTALDDAAHRDGLPGTGSATDRSASLQAIVASAPLHTWTDLSGLTADQVVAGLRDDTAAITALIRAATQQSDGRWAHALLAVRDHRSLVPVLPPAERERHLLRLLPVCNDVAFQELLAVAGHPWSVAVAHTILARVTRPAAPKDTASTLSRRVAHLPMTYATAFPAESVPAISEVLARAELPTSGVAVPDHLRRVLATAINFHALDQSIQEAFS</sequence>
<dbReference type="Proteomes" id="UP000063789">
    <property type="component" value="Chromosome"/>
</dbReference>
<dbReference type="PATRIC" id="fig|1136941.3.peg.2479"/>